<sequence length="99" mass="11462">MMMRSIPSLISVSEIRKYQKGTELLIRKLPFQRLVREIAQVFKIDLRFQSHAVLALQEAAEAYLVGLFEDTNLCAIHAKRVIIMSKDVHLARRIRGEKL</sequence>
<keyword evidence="2" id="KW-1185">Reference proteome</keyword>
<dbReference type="Proteomes" id="UP001732700">
    <property type="component" value="Chromosome 1C"/>
</dbReference>
<reference evidence="1" key="1">
    <citation type="submission" date="2021-05" db="EMBL/GenBank/DDBJ databases">
        <authorList>
            <person name="Scholz U."/>
            <person name="Mascher M."/>
            <person name="Fiebig A."/>
        </authorList>
    </citation>
    <scope>NUCLEOTIDE SEQUENCE [LARGE SCALE GENOMIC DNA]</scope>
</reference>
<protein>
    <submittedName>
        <fullName evidence="1">Uncharacterized protein</fullName>
    </submittedName>
</protein>
<accession>A0ACD5TR73</accession>
<name>A0ACD5TR73_AVESA</name>
<dbReference type="EnsemblPlants" id="AVESA.00010b.r2.1CG0114320.1">
    <property type="protein sequence ID" value="AVESA.00010b.r2.1CG0114320.1.CDS"/>
    <property type="gene ID" value="AVESA.00010b.r2.1CG0114320"/>
</dbReference>
<evidence type="ECO:0000313" key="2">
    <source>
        <dbReference type="Proteomes" id="UP001732700"/>
    </source>
</evidence>
<organism evidence="1 2">
    <name type="scientific">Avena sativa</name>
    <name type="common">Oat</name>
    <dbReference type="NCBI Taxonomy" id="4498"/>
    <lineage>
        <taxon>Eukaryota</taxon>
        <taxon>Viridiplantae</taxon>
        <taxon>Streptophyta</taxon>
        <taxon>Embryophyta</taxon>
        <taxon>Tracheophyta</taxon>
        <taxon>Spermatophyta</taxon>
        <taxon>Magnoliopsida</taxon>
        <taxon>Liliopsida</taxon>
        <taxon>Poales</taxon>
        <taxon>Poaceae</taxon>
        <taxon>BOP clade</taxon>
        <taxon>Pooideae</taxon>
        <taxon>Poodae</taxon>
        <taxon>Poeae</taxon>
        <taxon>Poeae Chloroplast Group 1 (Aveneae type)</taxon>
        <taxon>Aveninae</taxon>
        <taxon>Avena</taxon>
    </lineage>
</organism>
<reference evidence="1" key="2">
    <citation type="submission" date="2025-09" db="UniProtKB">
        <authorList>
            <consortium name="EnsemblPlants"/>
        </authorList>
    </citation>
    <scope>IDENTIFICATION</scope>
</reference>
<evidence type="ECO:0000313" key="1">
    <source>
        <dbReference type="EnsemblPlants" id="AVESA.00010b.r2.1CG0114320.1.CDS"/>
    </source>
</evidence>
<proteinExistence type="predicted"/>